<evidence type="ECO:0000256" key="1">
    <source>
        <dbReference type="SAM" id="Phobius"/>
    </source>
</evidence>
<organism evidence="2 3">
    <name type="scientific">candidate division WOR_3 bacterium SM1_77</name>
    <dbReference type="NCBI Taxonomy" id="1703778"/>
    <lineage>
        <taxon>Bacteria</taxon>
        <taxon>Bacteria division WOR-3</taxon>
    </lineage>
</organism>
<dbReference type="EMBL" id="LJVE01000149">
    <property type="protein sequence ID" value="KPL12575.1"/>
    <property type="molecule type" value="Genomic_DNA"/>
</dbReference>
<dbReference type="Proteomes" id="UP000050975">
    <property type="component" value="Unassembled WGS sequence"/>
</dbReference>
<name>A0A0S8JSI7_UNCW3</name>
<keyword evidence="1" id="KW-0472">Membrane</keyword>
<sequence length="69" mass="7776">MLSAFKICVNVKEVLVDNTTQLYWLKGFQGVPKNILLCKEAKMLISKKYASLTALVLLLLPLLVPWSII</sequence>
<gene>
    <name evidence="2" type="ORF">AMJ74_06600</name>
</gene>
<protein>
    <submittedName>
        <fullName evidence="2">Uncharacterized protein</fullName>
    </submittedName>
</protein>
<keyword evidence="1" id="KW-1133">Transmembrane helix</keyword>
<reference evidence="2 3" key="1">
    <citation type="journal article" date="2015" name="Microbiome">
        <title>Genomic resolution of linkages in carbon, nitrogen, and sulfur cycling among widespread estuary sediment bacteria.</title>
        <authorList>
            <person name="Baker B.J."/>
            <person name="Lazar C.S."/>
            <person name="Teske A.P."/>
            <person name="Dick G.J."/>
        </authorList>
    </citation>
    <scope>NUCLEOTIDE SEQUENCE [LARGE SCALE GENOMIC DNA]</scope>
    <source>
        <strain evidence="2">SM1_77</strain>
    </source>
</reference>
<evidence type="ECO:0000313" key="2">
    <source>
        <dbReference type="EMBL" id="KPL12575.1"/>
    </source>
</evidence>
<keyword evidence="1" id="KW-0812">Transmembrane</keyword>
<feature type="transmembrane region" description="Helical" evidence="1">
    <location>
        <begin position="49"/>
        <end position="68"/>
    </location>
</feature>
<dbReference type="AlphaFoldDB" id="A0A0S8JSI7"/>
<accession>A0A0S8JSI7</accession>
<comment type="caution">
    <text evidence="2">The sequence shown here is derived from an EMBL/GenBank/DDBJ whole genome shotgun (WGS) entry which is preliminary data.</text>
</comment>
<evidence type="ECO:0000313" key="3">
    <source>
        <dbReference type="Proteomes" id="UP000050975"/>
    </source>
</evidence>
<proteinExistence type="predicted"/>